<dbReference type="AlphaFoldDB" id="A0A7C3PEZ8"/>
<proteinExistence type="predicted"/>
<comment type="caution">
    <text evidence="1">The sequence shown here is derived from an EMBL/GenBank/DDBJ whole genome shotgun (WGS) entry which is preliminary data.</text>
</comment>
<dbReference type="Gene3D" id="1.10.287.670">
    <property type="entry name" value="Phycobilisome degradation protein NblA"/>
    <property type="match status" value="1"/>
</dbReference>
<dbReference type="Pfam" id="PF04485">
    <property type="entry name" value="NblA"/>
    <property type="match status" value="1"/>
</dbReference>
<dbReference type="InterPro" id="IPR007574">
    <property type="entry name" value="NblA"/>
</dbReference>
<sequence length="65" mass="7540">MEPTSYDLTVEQQFQMRLMEESARNMSQEQLADTLVQASRLIMLKDNVIRSLMKQVPIQSFGFEG</sequence>
<gene>
    <name evidence="1" type="ORF">ENR64_11785</name>
</gene>
<organism evidence="1">
    <name type="scientific">Oscillatoriales cyanobacterium SpSt-418</name>
    <dbReference type="NCBI Taxonomy" id="2282169"/>
    <lineage>
        <taxon>Bacteria</taxon>
        <taxon>Bacillati</taxon>
        <taxon>Cyanobacteriota</taxon>
        <taxon>Cyanophyceae</taxon>
        <taxon>Oscillatoriophycideae</taxon>
        <taxon>Oscillatoriales</taxon>
    </lineage>
</organism>
<dbReference type="EMBL" id="DSRU01000169">
    <property type="protein sequence ID" value="HFM98414.1"/>
    <property type="molecule type" value="Genomic_DNA"/>
</dbReference>
<name>A0A7C3PEZ8_9CYAN</name>
<dbReference type="SUPFAM" id="SSF109859">
    <property type="entry name" value="NblA-like"/>
    <property type="match status" value="1"/>
</dbReference>
<accession>A0A7C3PEZ8</accession>
<protein>
    <submittedName>
        <fullName evidence="1">Photosystem I reaction center subunit XII</fullName>
    </submittedName>
</protein>
<reference evidence="1" key="1">
    <citation type="journal article" date="2020" name="mSystems">
        <title>Genome- and Community-Level Interaction Insights into Carbon Utilization and Element Cycling Functions of Hydrothermarchaeota in Hydrothermal Sediment.</title>
        <authorList>
            <person name="Zhou Z."/>
            <person name="Liu Y."/>
            <person name="Xu W."/>
            <person name="Pan J."/>
            <person name="Luo Z.H."/>
            <person name="Li M."/>
        </authorList>
    </citation>
    <scope>NUCLEOTIDE SEQUENCE [LARGE SCALE GENOMIC DNA]</scope>
    <source>
        <strain evidence="1">SpSt-418</strain>
    </source>
</reference>
<evidence type="ECO:0000313" key="1">
    <source>
        <dbReference type="EMBL" id="HFM98414.1"/>
    </source>
</evidence>
<dbReference type="InterPro" id="IPR036904">
    <property type="entry name" value="NblA_sf"/>
</dbReference>